<dbReference type="RefSeq" id="WP_145717276.1">
    <property type="nucleotide sequence ID" value="NZ_BAAAFY010000004.1"/>
</dbReference>
<dbReference type="AlphaFoldDB" id="A0A562T0F9"/>
<protein>
    <recommendedName>
        <fullName evidence="1">Contractile injection system tube protein N-terminal domain-containing protein</fullName>
    </recommendedName>
</protein>
<accession>A0A562T0F9</accession>
<feature type="domain" description="Contractile injection system tube protein N-terminal" evidence="1">
    <location>
        <begin position="29"/>
        <end position="189"/>
    </location>
</feature>
<dbReference type="OrthoDB" id="9815939at2"/>
<gene>
    <name evidence="2" type="ORF">LX66_4287</name>
</gene>
<evidence type="ECO:0000313" key="3">
    <source>
        <dbReference type="Proteomes" id="UP000316778"/>
    </source>
</evidence>
<dbReference type="Proteomes" id="UP000316778">
    <property type="component" value="Unassembled WGS sequence"/>
</dbReference>
<dbReference type="Pfam" id="PF19266">
    <property type="entry name" value="CIS_tube"/>
    <property type="match status" value="1"/>
</dbReference>
<dbReference type="EMBL" id="VLLG01000004">
    <property type="protein sequence ID" value="TWI87019.1"/>
    <property type="molecule type" value="Genomic_DNA"/>
</dbReference>
<keyword evidence="3" id="KW-1185">Reference proteome</keyword>
<proteinExistence type="predicted"/>
<sequence>MLDALFDTGKLVKMTITVLEIFPTSTTTPPKPSNKPGDMYVVQMNPESYTVNYQVNYNLEPAQGDPGAEARYLGSANPTAEFTFLFDGTGVVPPPAGPLDNIPIAGAVAGLIGGGPTDYDVNTELAKFSKVVYAYNGTDHRPRRLRLSWGTQQFDGVLTSLAITYKLFKPDGTPLRAEARASFQESIPAVVRENRDKKSSPDLTHRRTVIAEDKLMLMSQEIYGKPDYYLEVARANKIFNFRKLRAGKAVFFPPLQKSNP</sequence>
<evidence type="ECO:0000259" key="1">
    <source>
        <dbReference type="Pfam" id="PF19266"/>
    </source>
</evidence>
<evidence type="ECO:0000313" key="2">
    <source>
        <dbReference type="EMBL" id="TWI87019.1"/>
    </source>
</evidence>
<name>A0A562T0F9_CHIJA</name>
<reference evidence="2 3" key="1">
    <citation type="journal article" date="2013" name="Stand. Genomic Sci.">
        <title>Genomic Encyclopedia of Type Strains, Phase I: The one thousand microbial genomes (KMG-I) project.</title>
        <authorList>
            <person name="Kyrpides N.C."/>
            <person name="Woyke T."/>
            <person name="Eisen J.A."/>
            <person name="Garrity G."/>
            <person name="Lilburn T.G."/>
            <person name="Beck B.J."/>
            <person name="Whitman W.B."/>
            <person name="Hugenholtz P."/>
            <person name="Klenk H.P."/>
        </authorList>
    </citation>
    <scope>NUCLEOTIDE SEQUENCE [LARGE SCALE GENOMIC DNA]</scope>
    <source>
        <strain evidence="2 3">DSM 13484</strain>
    </source>
</reference>
<dbReference type="InterPro" id="IPR045361">
    <property type="entry name" value="CIS_tube_prot_N"/>
</dbReference>
<comment type="caution">
    <text evidence="2">The sequence shown here is derived from an EMBL/GenBank/DDBJ whole genome shotgun (WGS) entry which is preliminary data.</text>
</comment>
<organism evidence="2 3">
    <name type="scientific">Chitinophaga japonensis</name>
    <name type="common">Flexibacter japonensis</name>
    <dbReference type="NCBI Taxonomy" id="104662"/>
    <lineage>
        <taxon>Bacteria</taxon>
        <taxon>Pseudomonadati</taxon>
        <taxon>Bacteroidota</taxon>
        <taxon>Chitinophagia</taxon>
        <taxon>Chitinophagales</taxon>
        <taxon>Chitinophagaceae</taxon>
        <taxon>Chitinophaga</taxon>
    </lineage>
</organism>